<evidence type="ECO:0000256" key="6">
    <source>
        <dbReference type="ARBA" id="ARBA00022839"/>
    </source>
</evidence>
<dbReference type="AlphaFoldDB" id="A0A7C3CZA1"/>
<dbReference type="SUPFAM" id="SSF56300">
    <property type="entry name" value="Metallo-dependent phosphatases"/>
    <property type="match status" value="1"/>
</dbReference>
<keyword evidence="5 7" id="KW-0378">Hydrolase</keyword>
<dbReference type="GO" id="GO:0006260">
    <property type="term" value="P:DNA replication"/>
    <property type="evidence" value="ECO:0007669"/>
    <property type="project" value="UniProtKB-KW"/>
</dbReference>
<gene>
    <name evidence="7" type="primary">sbcD</name>
    <name evidence="10" type="ORF">ENJ40_08450</name>
</gene>
<dbReference type="Pfam" id="PF00149">
    <property type="entry name" value="Metallophos"/>
    <property type="match status" value="1"/>
</dbReference>
<protein>
    <recommendedName>
        <fullName evidence="3 7">Nuclease SbcCD subunit D</fullName>
    </recommendedName>
</protein>
<evidence type="ECO:0000256" key="7">
    <source>
        <dbReference type="RuleBase" id="RU363069"/>
    </source>
</evidence>
<dbReference type="Pfam" id="PF12320">
    <property type="entry name" value="SbcD_C"/>
    <property type="match status" value="1"/>
</dbReference>
<dbReference type="InterPro" id="IPR004843">
    <property type="entry name" value="Calcineurin-like_PHP"/>
</dbReference>
<dbReference type="NCBIfam" id="TIGR00619">
    <property type="entry name" value="sbcd"/>
    <property type="match status" value="1"/>
</dbReference>
<evidence type="ECO:0000256" key="1">
    <source>
        <dbReference type="ARBA" id="ARBA00010555"/>
    </source>
</evidence>
<dbReference type="GO" id="GO:0006310">
    <property type="term" value="P:DNA recombination"/>
    <property type="evidence" value="ECO:0007669"/>
    <property type="project" value="UniProtKB-KW"/>
</dbReference>
<evidence type="ECO:0000256" key="3">
    <source>
        <dbReference type="ARBA" id="ARBA00013365"/>
    </source>
</evidence>
<comment type="caution">
    <text evidence="10">The sequence shown here is derived from an EMBL/GenBank/DDBJ whole genome shotgun (WGS) entry which is preliminary data.</text>
</comment>
<dbReference type="Gene3D" id="3.60.21.10">
    <property type="match status" value="1"/>
</dbReference>
<dbReference type="GO" id="GO:0004519">
    <property type="term" value="F:endonuclease activity"/>
    <property type="evidence" value="ECO:0007669"/>
    <property type="project" value="UniProtKB-KW"/>
</dbReference>
<keyword evidence="6 7" id="KW-0269">Exonuclease</keyword>
<reference evidence="10" key="1">
    <citation type="journal article" date="2020" name="mSystems">
        <title>Genome- and Community-Level Interaction Insights into Carbon Utilization and Element Cycling Functions of Hydrothermarchaeota in Hydrothermal Sediment.</title>
        <authorList>
            <person name="Zhou Z."/>
            <person name="Liu Y."/>
            <person name="Xu W."/>
            <person name="Pan J."/>
            <person name="Luo Z.H."/>
            <person name="Li M."/>
        </authorList>
    </citation>
    <scope>NUCLEOTIDE SEQUENCE [LARGE SCALE GENOMIC DNA]</scope>
    <source>
        <strain evidence="10">HyVt-483</strain>
    </source>
</reference>
<dbReference type="CDD" id="cd00840">
    <property type="entry name" value="MPP_Mre11_N"/>
    <property type="match status" value="1"/>
</dbReference>
<dbReference type="Proteomes" id="UP000886043">
    <property type="component" value="Unassembled WGS sequence"/>
</dbReference>
<dbReference type="EMBL" id="DRMH01000113">
    <property type="protein sequence ID" value="HFC98468.1"/>
    <property type="molecule type" value="Genomic_DNA"/>
</dbReference>
<name>A0A7C3CZA1_9BACT</name>
<evidence type="ECO:0000259" key="9">
    <source>
        <dbReference type="Pfam" id="PF12320"/>
    </source>
</evidence>
<comment type="similarity">
    <text evidence="1 7">Belongs to the SbcD family.</text>
</comment>
<keyword evidence="7" id="KW-0235">DNA replication</keyword>
<dbReference type="PANTHER" id="PTHR30337">
    <property type="entry name" value="COMPONENT OF ATP-DEPENDENT DSDNA EXONUCLEASE"/>
    <property type="match status" value="1"/>
</dbReference>
<keyword evidence="7" id="KW-0255">Endonuclease</keyword>
<evidence type="ECO:0000256" key="5">
    <source>
        <dbReference type="ARBA" id="ARBA00022801"/>
    </source>
</evidence>
<dbReference type="PANTHER" id="PTHR30337:SF0">
    <property type="entry name" value="NUCLEASE SBCCD SUBUNIT D"/>
    <property type="match status" value="1"/>
</dbReference>
<keyword evidence="4 7" id="KW-0540">Nuclease</keyword>
<comment type="function">
    <text evidence="7">SbcCD cleaves DNA hairpin structures. These structures can inhibit DNA replication and are intermediates in certain DNA recombination reactions. The complex acts as a 3'-&gt;5' double strand exonuclease that can open hairpins. It also has a 5' single-strand endonuclease activity.</text>
</comment>
<dbReference type="InterPro" id="IPR041796">
    <property type="entry name" value="Mre11_N"/>
</dbReference>
<organism evidence="10">
    <name type="scientific">Thermosulfurimonas dismutans</name>
    <dbReference type="NCBI Taxonomy" id="999894"/>
    <lineage>
        <taxon>Bacteria</taxon>
        <taxon>Pseudomonadati</taxon>
        <taxon>Thermodesulfobacteriota</taxon>
        <taxon>Thermodesulfobacteria</taxon>
        <taxon>Thermodesulfobacteriales</taxon>
        <taxon>Thermodesulfobacteriaceae</taxon>
        <taxon>Thermosulfurimonas</taxon>
    </lineage>
</organism>
<feature type="domain" description="Nuclease SbcCD subunit D C-terminal" evidence="9">
    <location>
        <begin position="267"/>
        <end position="348"/>
    </location>
</feature>
<evidence type="ECO:0000313" key="10">
    <source>
        <dbReference type="EMBL" id="HFC98468.1"/>
    </source>
</evidence>
<dbReference type="InterPro" id="IPR026843">
    <property type="entry name" value="SbcD_C"/>
</dbReference>
<comment type="subunit">
    <text evidence="2 7">Heterodimer of SbcC and SbcD.</text>
</comment>
<accession>A0A7C3CZA1</accession>
<sequence length="372" mass="41443">MVRIVHTADWHLGKLLYGVHLTADQARFFETEFCPLLRDLRPDLLVVAGDVFDRSVPPAEAVQLLSEILTRLHAEGIRVLLLPGNHDSRERLAFGRELLSRLGIHLVTGEDLLFSPLDLGGIRVYGVPHLPPLVLREVLESRGLLPAEFSGGFGDLWRVLLQGIPSGKERRILVAHILVEGGEKEETGEELWVGGEEALAAEIFASLDLVLLGHLHRPQQPAPNIFYAGSPYPLSFSEKVIPRGVWMFEFSGEGGPSREFIPLSSWELKVLRGTFAELLQGPGYSGYVKVILEDETPVPQAFERLKRVFPGLLALETPALRGLAGEIRRIEKGDLHDPLRLFRLFLQEIEGRPPTAEEEGLLREALNRLDST</sequence>
<evidence type="ECO:0000256" key="4">
    <source>
        <dbReference type="ARBA" id="ARBA00022722"/>
    </source>
</evidence>
<evidence type="ECO:0000256" key="2">
    <source>
        <dbReference type="ARBA" id="ARBA00011322"/>
    </source>
</evidence>
<dbReference type="InterPro" id="IPR050535">
    <property type="entry name" value="DNA_Repair-Maintenance_Comp"/>
</dbReference>
<dbReference type="GO" id="GO:0008408">
    <property type="term" value="F:3'-5' exonuclease activity"/>
    <property type="evidence" value="ECO:0007669"/>
    <property type="project" value="InterPro"/>
</dbReference>
<evidence type="ECO:0000259" key="8">
    <source>
        <dbReference type="Pfam" id="PF00149"/>
    </source>
</evidence>
<proteinExistence type="inferred from homology"/>
<feature type="domain" description="Calcineurin-like phosphoesterase" evidence="8">
    <location>
        <begin position="3"/>
        <end position="218"/>
    </location>
</feature>
<dbReference type="InterPro" id="IPR029052">
    <property type="entry name" value="Metallo-depent_PP-like"/>
</dbReference>
<dbReference type="InterPro" id="IPR004593">
    <property type="entry name" value="SbcD"/>
</dbReference>
<keyword evidence="7" id="KW-0233">DNA recombination</keyword>